<protein>
    <submittedName>
        <fullName evidence="1">GYDIA family GHMP kinase</fullName>
    </submittedName>
</protein>
<evidence type="ECO:0000313" key="2">
    <source>
        <dbReference type="Proteomes" id="UP001317001"/>
    </source>
</evidence>
<dbReference type="NCBIfam" id="NF040656">
    <property type="entry name" value="GHMP_GYDIA"/>
    <property type="match status" value="1"/>
</dbReference>
<dbReference type="SUPFAM" id="SSF54211">
    <property type="entry name" value="Ribosomal protein S5 domain 2-like"/>
    <property type="match status" value="1"/>
</dbReference>
<gene>
    <name evidence="1" type="ORF">NPX36_08785</name>
</gene>
<dbReference type="GO" id="GO:0016301">
    <property type="term" value="F:kinase activity"/>
    <property type="evidence" value="ECO:0007669"/>
    <property type="project" value="UniProtKB-KW"/>
</dbReference>
<dbReference type="InterPro" id="IPR020568">
    <property type="entry name" value="Ribosomal_Su5_D2-typ_SF"/>
</dbReference>
<reference evidence="1 2" key="1">
    <citation type="submission" date="2022-08" db="EMBL/GenBank/DDBJ databases">
        <title>Myroides zhujiangensis sp. nov., a novel bacterium isolated from sediment in the Pearl River Estuary.</title>
        <authorList>
            <person name="Cui L."/>
        </authorList>
    </citation>
    <scope>NUCLEOTIDE SEQUENCE [LARGE SCALE GENOMIC DNA]</scope>
    <source>
        <strain evidence="1 2">SCSIO 72103</strain>
    </source>
</reference>
<keyword evidence="2" id="KW-1185">Reference proteome</keyword>
<accession>A0ABY5NW24</accession>
<dbReference type="Proteomes" id="UP001317001">
    <property type="component" value="Chromosome"/>
</dbReference>
<dbReference type="EMBL" id="CP102382">
    <property type="protein sequence ID" value="UUV22823.1"/>
    <property type="molecule type" value="Genomic_DNA"/>
</dbReference>
<keyword evidence="1" id="KW-0808">Transferase</keyword>
<keyword evidence="1" id="KW-0418">Kinase</keyword>
<dbReference type="Gene3D" id="3.30.230.10">
    <property type="match status" value="1"/>
</dbReference>
<dbReference type="InterPro" id="IPR047765">
    <property type="entry name" value="GHMP_GYDIA-like"/>
</dbReference>
<sequence>MIMEFYSNGKLFILGEYYVLEGAKVFALPTKFGQYLNVFPLKSKTLSWKSYDADGSVWYNDEIAVNDIISNNQSSDDKVRNTLIDILHQAHLMNPIILENNGFLVETKLTFPRNWGLGTSSTLINNIAQWFQIDAFELLQKSFGGSGFDIACAQKNTPVTYQIVNNKPIVDQVRFNPSFKKHIYFVYLNKKRDSKDAIANFKKKQKNLSAEIQQVSQMTDELLQIQDLQWFIDFFKKYEQNLSAILETPTIQKELFPDFNGLVKSLGGWGGDFVMVASEENPSKYFKNKGYETIISYSDMILDG</sequence>
<name>A0ABY5NW24_9FLAO</name>
<dbReference type="InterPro" id="IPR014721">
    <property type="entry name" value="Ribsml_uS5_D2-typ_fold_subgr"/>
</dbReference>
<organism evidence="1 2">
    <name type="scientific">Paenimyroides aestuarii</name>
    <dbReference type="NCBI Taxonomy" id="2968490"/>
    <lineage>
        <taxon>Bacteria</taxon>
        <taxon>Pseudomonadati</taxon>
        <taxon>Bacteroidota</taxon>
        <taxon>Flavobacteriia</taxon>
        <taxon>Flavobacteriales</taxon>
        <taxon>Flavobacteriaceae</taxon>
        <taxon>Paenimyroides</taxon>
    </lineage>
</organism>
<evidence type="ECO:0000313" key="1">
    <source>
        <dbReference type="EMBL" id="UUV22823.1"/>
    </source>
</evidence>
<proteinExistence type="predicted"/>